<dbReference type="EMBL" id="SHMF01000001">
    <property type="protein sequence ID" value="TAA38247.1"/>
    <property type="molecule type" value="Genomic_DNA"/>
</dbReference>
<dbReference type="PROSITE" id="PS50943">
    <property type="entry name" value="HTH_CROC1"/>
    <property type="match status" value="1"/>
</dbReference>
<dbReference type="InterPro" id="IPR001387">
    <property type="entry name" value="Cro/C1-type_HTH"/>
</dbReference>
<gene>
    <name evidence="3" type="ORF">EA656_03870</name>
</gene>
<dbReference type="GO" id="GO:0003677">
    <property type="term" value="F:DNA binding"/>
    <property type="evidence" value="ECO:0007669"/>
    <property type="project" value="InterPro"/>
</dbReference>
<sequence>MSARPPEILSLFASRLKARRLALGLPQQALGEALGLEGRIAQSRISRYEIELHTPDLKTAYELAEILGVSLSALVAETDRLGQIIEFVRQLSESQQEELEAQLAALVKPTTECELPEAQDEATPIDAMPMSDAEAVDSESKGDNE</sequence>
<dbReference type="SUPFAM" id="SSF47413">
    <property type="entry name" value="lambda repressor-like DNA-binding domains"/>
    <property type="match status" value="1"/>
</dbReference>
<evidence type="ECO:0000313" key="4">
    <source>
        <dbReference type="Proteomes" id="UP000292087"/>
    </source>
</evidence>
<dbReference type="SMART" id="SM00530">
    <property type="entry name" value="HTH_XRE"/>
    <property type="match status" value="1"/>
</dbReference>
<organism evidence="3 4">
    <name type="scientific">Pseudoxanthomonas winnipegensis</name>
    <dbReference type="NCBI Taxonomy" id="2480810"/>
    <lineage>
        <taxon>Bacteria</taxon>
        <taxon>Pseudomonadati</taxon>
        <taxon>Pseudomonadota</taxon>
        <taxon>Gammaproteobacteria</taxon>
        <taxon>Lysobacterales</taxon>
        <taxon>Lysobacteraceae</taxon>
        <taxon>Pseudoxanthomonas</taxon>
    </lineage>
</organism>
<protein>
    <submittedName>
        <fullName evidence="3">Helix-turn-helix domain-containing protein</fullName>
    </submittedName>
</protein>
<dbReference type="SMART" id="SM00352">
    <property type="entry name" value="POU"/>
    <property type="match status" value="1"/>
</dbReference>
<feature type="region of interest" description="Disordered" evidence="1">
    <location>
        <begin position="113"/>
        <end position="145"/>
    </location>
</feature>
<evidence type="ECO:0000259" key="2">
    <source>
        <dbReference type="PROSITE" id="PS50943"/>
    </source>
</evidence>
<comment type="caution">
    <text evidence="3">The sequence shown here is derived from an EMBL/GenBank/DDBJ whole genome shotgun (WGS) entry which is preliminary data.</text>
</comment>
<evidence type="ECO:0000256" key="1">
    <source>
        <dbReference type="SAM" id="MobiDB-lite"/>
    </source>
</evidence>
<dbReference type="CDD" id="cd00093">
    <property type="entry name" value="HTH_XRE"/>
    <property type="match status" value="1"/>
</dbReference>
<name>A0A4Q8M0U9_9GAMM</name>
<dbReference type="InterPro" id="IPR010982">
    <property type="entry name" value="Lambda_DNA-bd_dom_sf"/>
</dbReference>
<evidence type="ECO:0000313" key="3">
    <source>
        <dbReference type="EMBL" id="TAA38247.1"/>
    </source>
</evidence>
<reference evidence="3 4" key="1">
    <citation type="submission" date="2019-02" db="EMBL/GenBank/DDBJ databases">
        <title>WGS of Pseudoxanthomonas species novum from clinical isolates.</title>
        <authorList>
            <person name="Bernier A.-M."/>
            <person name="Bernard K."/>
            <person name="Vachon A."/>
        </authorList>
    </citation>
    <scope>NUCLEOTIDE SEQUENCE [LARGE SCALE GENOMIC DNA]</scope>
    <source>
        <strain evidence="3 4">NML140781</strain>
    </source>
</reference>
<dbReference type="Proteomes" id="UP000292087">
    <property type="component" value="Unassembled WGS sequence"/>
</dbReference>
<dbReference type="Gene3D" id="1.10.260.40">
    <property type="entry name" value="lambda repressor-like DNA-binding domains"/>
    <property type="match status" value="1"/>
</dbReference>
<dbReference type="InterPro" id="IPR000327">
    <property type="entry name" value="POU_dom"/>
</dbReference>
<accession>A0A4Q8M0U9</accession>
<dbReference type="Pfam" id="PF01381">
    <property type="entry name" value="HTH_3"/>
    <property type="match status" value="1"/>
</dbReference>
<dbReference type="GO" id="GO:0003700">
    <property type="term" value="F:DNA-binding transcription factor activity"/>
    <property type="evidence" value="ECO:0007669"/>
    <property type="project" value="InterPro"/>
</dbReference>
<proteinExistence type="predicted"/>
<feature type="domain" description="HTH cro/C1-type" evidence="2">
    <location>
        <begin position="16"/>
        <end position="74"/>
    </location>
</feature>
<dbReference type="AlphaFoldDB" id="A0A4Q8M0U9"/>